<accession>A0A4U1L1V9</accession>
<reference evidence="1 2" key="1">
    <citation type="submission" date="2019-04" db="EMBL/GenBank/DDBJ databases">
        <authorList>
            <person name="Yang Y."/>
            <person name="Wei D."/>
        </authorList>
    </citation>
    <scope>NUCLEOTIDE SEQUENCE [LARGE SCALE GENOMIC DNA]</scope>
    <source>
        <strain evidence="1 2">L-1-4w-11</strain>
    </source>
</reference>
<name>A0A4U1L1V9_9SPHN</name>
<gene>
    <name evidence="1" type="ORF">FBR43_05050</name>
</gene>
<keyword evidence="2" id="KW-1185">Reference proteome</keyword>
<organism evidence="1 2">
    <name type="scientific">Sphingomonas baiyangensis</name>
    <dbReference type="NCBI Taxonomy" id="2572576"/>
    <lineage>
        <taxon>Bacteria</taxon>
        <taxon>Pseudomonadati</taxon>
        <taxon>Pseudomonadota</taxon>
        <taxon>Alphaproteobacteria</taxon>
        <taxon>Sphingomonadales</taxon>
        <taxon>Sphingomonadaceae</taxon>
        <taxon>Sphingomonas</taxon>
    </lineage>
</organism>
<dbReference type="Proteomes" id="UP000309138">
    <property type="component" value="Unassembled WGS sequence"/>
</dbReference>
<comment type="caution">
    <text evidence="1">The sequence shown here is derived from an EMBL/GenBank/DDBJ whole genome shotgun (WGS) entry which is preliminary data.</text>
</comment>
<evidence type="ECO:0000313" key="2">
    <source>
        <dbReference type="Proteomes" id="UP000309138"/>
    </source>
</evidence>
<dbReference type="AlphaFoldDB" id="A0A4U1L1V9"/>
<evidence type="ECO:0000313" key="1">
    <source>
        <dbReference type="EMBL" id="TKD50190.1"/>
    </source>
</evidence>
<sequence>MTVGSNTRAAAYFAGEAPITTIAVRLVRYWSEPDFASALDAETEAQRAAGLAAENERNRRLWEQVWAKYPELNQ</sequence>
<dbReference type="RefSeq" id="WP_136942133.1">
    <property type="nucleotide sequence ID" value="NZ_SWKR01000002.1"/>
</dbReference>
<protein>
    <submittedName>
        <fullName evidence="1">Uncharacterized protein</fullName>
    </submittedName>
</protein>
<dbReference type="EMBL" id="SWKR01000002">
    <property type="protein sequence ID" value="TKD50190.1"/>
    <property type="molecule type" value="Genomic_DNA"/>
</dbReference>
<proteinExistence type="predicted"/>